<dbReference type="InterPro" id="IPR029030">
    <property type="entry name" value="Caspase-like_dom_sf"/>
</dbReference>
<feature type="domain" description="DUF7379" evidence="3">
    <location>
        <begin position="286"/>
        <end position="381"/>
    </location>
</feature>
<proteinExistence type="predicted"/>
<sequence>MSTFKIKLRGQELPKEIAQLEYQALDYFAVRKSFTVVNSTRSDVPEQVLELAEGEILELDFEDNTFWLGDADSIRQIFAKDLKRSGGGEEVYLSEIETDEQDRGLIQKVAIKGAKVFIKNKVIRPGIRNLATKSENAALKYAGKGFDSVGAATVLSVSKDFDLADADFSKWDKSKKSLLLIHGTGSSSLGSFGEMKGTPEWEKLVEFYGETNLFALQHRTLTCSPLQNVLDAFQALPKGIELDLITHSRGGLVADLLARFAAHPDGFGPEELDVLRENDRESDLKMIEAIAKVAKTKSITIDRVVRVACPANGTTLASKRMDMFLNVMINLLGGAIGGLTNPVFLTLKELALASIETKDDVGVLPGIESMNPDSPFIRVLNFQGTEKKIRSQLIVIAGSSELSLTFKSLVVLVGKFFFRGKNDLVVDTASMEFGALREKGNVYLYLEETGKIDHITYFKTPKIRKTIQTGLLGKLDEFSGKKRTDGITFVRGGIVLEGGTYNGSEVISGKRPILILLPGIMGSNLRDEKGGKEKLLWINYIRFLRGDLKNLRPSENDGIDPDSLIKTSYKNLGDHLSRNYDIVAFPFDWRLSMKGNAALLNQKIKELLPLNQPIKMVGHSMGGVLTRDFMLYHPETYHELNARPGFKILFLGSPLGGSYRIPYVLFGKDGIIKLLSKIDIKNSSKDLLRIFVNFPGILALLPINKSGKHDFSDRNFWEKLRKASGDDSWPIPNETDLREFGEYQKMILEKEKFINYDTIFYIAGQSRKKKFTVSDLEIKDEKLVFHATNQGDESVTWASGIPKGIIDLNHFYYANVTHGGLSTEKKIFGAIEDILNQGKTGRLQNTLPMVRGSEKDFVPKEEEIFDLSEANTINTLLGIGENDEAIEHEAPIQVKVCHGDLVHAEFPVLAGHFHFDAILTTEKVIDRKLDGELTRLLNLGLYPGPIGTHQIVLSKDVSNVDKDFKGTVVVGMGVPGELTPFQLMTTVSRGICRYLTIRNVREEINEPVIEGDKRKNEPSQATSVNREILGISVIALANSYGGFSNESSIRSIILGIQDANRKIRETYKGKVQVIEEIEIIELYHDRALGILRTVKNLEQDESREFNISVPSLSLNKKVGRLSRIPSDNTSDWWTRIKVTEGKENSENKTQSRKIVMAIATNGAKENELPLLANVKNIESLLEQMTHKNQYEPEIAKTMFELLIPYGFKEDLKRQNNITWVVDKRTANFPWEMLQEDLNGMPLCIHSGMVRQLATDDFRSNVSNVLERKALVVGDPELKGFMPQLVGAEKEAVLVTELLKNQGFETQSLIKSSAPDIILKLFTQNYKIIHLAGHGVFSTDQSKETGMVIGNGNFLTTSDIEQMSKVPEFVFVNCCYLGQINSDAEEENQNRNKLAANIGTQLIKIGVKAVIVAGWAIDDAAASDFCEEFYSCLLGGVAFGEATKSARKFVFERHKKRTNTWGAYQCYGDPFYKLDGLSSGPNSFQKFYLQEEVELELFNMVYSLESKSLKNEDAIKKLTILEEAIKQSNFSGEKITEYLADVYSKLGDYKTALVHYEKLTKIEKAGFSLRALEQYCNVTCKYWVEEYTINQKKKVEAIAGIQDAILRLNSLLALGETAERYSLLGSAYKRKLMVLETDKQAFVQALVESGRAYFKASEKSGFKSAYPINNAVQLAKVYELITDEGFPFDGKTKLKFSLIINDLENLIQAKPKEKKEYWDLVTDSNLLLSRILIGKKPTKENWQELTDSYQEVWKKAGSTSDKKSELEHLDTLIKGLEYSKTEELNTLRERLEKLKSELAGKKES</sequence>
<evidence type="ECO:0000259" key="2">
    <source>
        <dbReference type="Pfam" id="PF12770"/>
    </source>
</evidence>
<evidence type="ECO:0000256" key="1">
    <source>
        <dbReference type="SAM" id="Coils"/>
    </source>
</evidence>
<dbReference type="Gene3D" id="3.40.50.1820">
    <property type="entry name" value="alpha/beta hydrolase"/>
    <property type="match status" value="2"/>
</dbReference>
<dbReference type="STRING" id="1120964.GCA_001313265_01251"/>
<dbReference type="Gene3D" id="3.40.50.1460">
    <property type="match status" value="1"/>
</dbReference>
<keyword evidence="5" id="KW-1185">Reference proteome</keyword>
<reference evidence="5" key="1">
    <citation type="submission" date="2016-10" db="EMBL/GenBank/DDBJ databases">
        <authorList>
            <person name="Varghese N."/>
            <person name="Submissions S."/>
        </authorList>
    </citation>
    <scope>NUCLEOTIDE SEQUENCE [LARGE SCALE GENOMIC DNA]</scope>
    <source>
        <strain evidence="5">DSM 17298</strain>
    </source>
</reference>
<dbReference type="Pfam" id="PF24096">
    <property type="entry name" value="DUF7379"/>
    <property type="match status" value="2"/>
</dbReference>
<dbReference type="GO" id="GO:0006629">
    <property type="term" value="P:lipid metabolic process"/>
    <property type="evidence" value="ECO:0007669"/>
    <property type="project" value="InterPro"/>
</dbReference>
<organism evidence="4 5">
    <name type="scientific">Algoriphagus boritolerans DSM 17298 = JCM 18970</name>
    <dbReference type="NCBI Taxonomy" id="1120964"/>
    <lineage>
        <taxon>Bacteria</taxon>
        <taxon>Pseudomonadati</taxon>
        <taxon>Bacteroidota</taxon>
        <taxon>Cytophagia</taxon>
        <taxon>Cytophagales</taxon>
        <taxon>Cyclobacteriaceae</taxon>
        <taxon>Algoriphagus</taxon>
    </lineage>
</organism>
<keyword evidence="4" id="KW-0012">Acyltransferase</keyword>
<dbReference type="InterPro" id="IPR011990">
    <property type="entry name" value="TPR-like_helical_dom_sf"/>
</dbReference>
<keyword evidence="4" id="KW-0808">Transferase</keyword>
<dbReference type="Gene3D" id="1.25.40.10">
    <property type="entry name" value="Tetratricopeptide repeat domain"/>
    <property type="match status" value="1"/>
</dbReference>
<evidence type="ECO:0000259" key="3">
    <source>
        <dbReference type="Pfam" id="PF24096"/>
    </source>
</evidence>
<dbReference type="RefSeq" id="WP_103924377.1">
    <property type="nucleotide sequence ID" value="NZ_FNVR01000007.1"/>
</dbReference>
<dbReference type="Proteomes" id="UP000236736">
    <property type="component" value="Unassembled WGS sequence"/>
</dbReference>
<dbReference type="InterPro" id="IPR024983">
    <property type="entry name" value="CHAT_dom"/>
</dbReference>
<dbReference type="OrthoDB" id="869379at2"/>
<evidence type="ECO:0000313" key="4">
    <source>
        <dbReference type="EMBL" id="SEF87401.1"/>
    </source>
</evidence>
<accession>A0A1H5VKN7</accession>
<feature type="domain" description="DUF7379" evidence="3">
    <location>
        <begin position="178"/>
        <end position="259"/>
    </location>
</feature>
<keyword evidence="1" id="KW-0175">Coiled coil</keyword>
<dbReference type="Pfam" id="PF02450">
    <property type="entry name" value="LCAT"/>
    <property type="match status" value="1"/>
</dbReference>
<gene>
    <name evidence="4" type="ORF">SAMN03080598_01702</name>
</gene>
<protein>
    <submittedName>
        <fullName evidence="4">Lecithin:cholesterol acyltransferase</fullName>
    </submittedName>
</protein>
<dbReference type="InterPro" id="IPR046880">
    <property type="entry name" value="TPR-S"/>
</dbReference>
<dbReference type="InterPro" id="IPR055803">
    <property type="entry name" value="DUF7379"/>
</dbReference>
<dbReference type="SUPFAM" id="SSF48452">
    <property type="entry name" value="TPR-like"/>
    <property type="match status" value="1"/>
</dbReference>
<feature type="domain" description="CHAT" evidence="2">
    <location>
        <begin position="1194"/>
        <end position="1468"/>
    </location>
</feature>
<evidence type="ECO:0000313" key="5">
    <source>
        <dbReference type="Proteomes" id="UP000236736"/>
    </source>
</evidence>
<dbReference type="SUPFAM" id="SSF52129">
    <property type="entry name" value="Caspase-like"/>
    <property type="match status" value="1"/>
</dbReference>
<dbReference type="SUPFAM" id="SSF53474">
    <property type="entry name" value="alpha/beta-Hydrolases"/>
    <property type="match status" value="2"/>
</dbReference>
<name>A0A1H5VKN7_9BACT</name>
<dbReference type="InterPro" id="IPR029058">
    <property type="entry name" value="AB_hydrolase_fold"/>
</dbReference>
<dbReference type="EMBL" id="FNVR01000007">
    <property type="protein sequence ID" value="SEF87401.1"/>
    <property type="molecule type" value="Genomic_DNA"/>
</dbReference>
<feature type="coiled-coil region" evidence="1">
    <location>
        <begin position="1776"/>
        <end position="1803"/>
    </location>
</feature>
<dbReference type="PANTHER" id="PTHR11440">
    <property type="entry name" value="LECITHIN-CHOLESTEROL ACYLTRANSFERASE-RELATED"/>
    <property type="match status" value="1"/>
</dbReference>
<dbReference type="InterPro" id="IPR003386">
    <property type="entry name" value="LACT/PDAT_acylTrfase"/>
</dbReference>
<dbReference type="GO" id="GO:0008374">
    <property type="term" value="F:O-acyltransferase activity"/>
    <property type="evidence" value="ECO:0007669"/>
    <property type="project" value="InterPro"/>
</dbReference>
<dbReference type="Pfam" id="PF12770">
    <property type="entry name" value="CHAT"/>
    <property type="match status" value="1"/>
</dbReference>
<dbReference type="Pfam" id="PF20308">
    <property type="entry name" value="TPR-S"/>
    <property type="match status" value="1"/>
</dbReference>